<accession>A0AC60QRJ1</accession>
<evidence type="ECO:0000313" key="2">
    <source>
        <dbReference type="Proteomes" id="UP000805193"/>
    </source>
</evidence>
<sequence>VQPLEYRDERYILQKRDDLLLQQRAKDAAEYSTFLFTSSSTTSSCDASAFKPGSADVSVWVSCYEIYNENVYDLLVSLGRGQRRTLKLGEDHDHRAYVKNLTEVPVQTAEDAYALLCVARRNLSIAETRLNQSSSRSHCMFNIRLVRCNDASDEPAVSCLTLCDLAGSENPGKTGNVGSRLREAGRINNSLLVLGRCLEALRLGKEAEQRAPFRDSKLTQVMQAFFVGGGIVSLIVNVSPSLAVLEESLGALKFSAVATEVVPVAAEPRHTKCRAALQRLSKVRRRSDRWSTDCDASERSFDEDNVAELFETVETLQRELDRAQQTIAHLRQRVQAQEQSIDRLEDSRRRMVKVYEEVIRVKVDCAKVYMRIELDRKYKAQRKELVKARKEIARLRGETGPPRLSDVIVLGDSEDDSDESDGESADESTSSLNTTGQDYQRQNTPSCSEAAAPAEVRRSLRSTLQAEVDDLRAQLQALSAEKTLLLGAVAAERDAALDSASQLDSLMQELADTRAERNQAERDADRALEQLRELREEHREAVVNVELLRNQLAAVSQARETKAQELASLTSQYQQQMDINADLKNRLADMADIVQNRDALRHQVEMLQLQLHEATERQELAESGRLEAESKLSSSKLEHRRELDLLGQQHEATQRTTTSQFQSKVDDLKAKCTKFQQKWAEAEALREKACSDAAHNEEALLQQLEEVQATLTLKERELECCKELLKNSEAAQLVLLERTGSQKPKLEDVTEEVDENDEGNTRRKTPASKRQRPRRQTQQVSDAVASCDDDDFAAPRRVTRSRAKKSSISVAEQNRSVLAEANASSSPLQRMLGYVTDVFSRASAVGAADAKPRSRLVESDSDFVDLTLSYEDNPSTTTPCRKSSRRARK</sequence>
<gene>
    <name evidence="1" type="ORF">HPB47_016181</name>
</gene>
<evidence type="ECO:0000313" key="1">
    <source>
        <dbReference type="EMBL" id="KAG0440773.1"/>
    </source>
</evidence>
<keyword evidence="2" id="KW-1185">Reference proteome</keyword>
<proteinExistence type="predicted"/>
<reference evidence="1 2" key="1">
    <citation type="journal article" date="2020" name="Cell">
        <title>Large-Scale Comparative Analyses of Tick Genomes Elucidate Their Genetic Diversity and Vector Capacities.</title>
        <authorList>
            <consortium name="Tick Genome and Microbiome Consortium (TIGMIC)"/>
            <person name="Jia N."/>
            <person name="Wang J."/>
            <person name="Shi W."/>
            <person name="Du L."/>
            <person name="Sun Y."/>
            <person name="Zhan W."/>
            <person name="Jiang J.F."/>
            <person name="Wang Q."/>
            <person name="Zhang B."/>
            <person name="Ji P."/>
            <person name="Bell-Sakyi L."/>
            <person name="Cui X.M."/>
            <person name="Yuan T.T."/>
            <person name="Jiang B.G."/>
            <person name="Yang W.F."/>
            <person name="Lam T.T."/>
            <person name="Chang Q.C."/>
            <person name="Ding S.J."/>
            <person name="Wang X.J."/>
            <person name="Zhu J.G."/>
            <person name="Ruan X.D."/>
            <person name="Zhao L."/>
            <person name="Wei J.T."/>
            <person name="Ye R.Z."/>
            <person name="Que T.C."/>
            <person name="Du C.H."/>
            <person name="Zhou Y.H."/>
            <person name="Cheng J.X."/>
            <person name="Dai P.F."/>
            <person name="Guo W.B."/>
            <person name="Han X.H."/>
            <person name="Huang E.J."/>
            <person name="Li L.F."/>
            <person name="Wei W."/>
            <person name="Gao Y.C."/>
            <person name="Liu J.Z."/>
            <person name="Shao H.Z."/>
            <person name="Wang X."/>
            <person name="Wang C.C."/>
            <person name="Yang T.C."/>
            <person name="Huo Q.B."/>
            <person name="Li W."/>
            <person name="Chen H.Y."/>
            <person name="Chen S.E."/>
            <person name="Zhou L.G."/>
            <person name="Ni X.B."/>
            <person name="Tian J.H."/>
            <person name="Sheng Y."/>
            <person name="Liu T."/>
            <person name="Pan Y.S."/>
            <person name="Xia L.Y."/>
            <person name="Li J."/>
            <person name="Zhao F."/>
            <person name="Cao W.C."/>
        </authorList>
    </citation>
    <scope>NUCLEOTIDE SEQUENCE [LARGE SCALE GENOMIC DNA]</scope>
    <source>
        <strain evidence="1">Iper-2018</strain>
    </source>
</reference>
<dbReference type="EMBL" id="JABSTQ010004866">
    <property type="protein sequence ID" value="KAG0440773.1"/>
    <property type="molecule type" value="Genomic_DNA"/>
</dbReference>
<organism evidence="1 2">
    <name type="scientific">Ixodes persulcatus</name>
    <name type="common">Taiga tick</name>
    <dbReference type="NCBI Taxonomy" id="34615"/>
    <lineage>
        <taxon>Eukaryota</taxon>
        <taxon>Metazoa</taxon>
        <taxon>Ecdysozoa</taxon>
        <taxon>Arthropoda</taxon>
        <taxon>Chelicerata</taxon>
        <taxon>Arachnida</taxon>
        <taxon>Acari</taxon>
        <taxon>Parasitiformes</taxon>
        <taxon>Ixodida</taxon>
        <taxon>Ixodoidea</taxon>
        <taxon>Ixodidae</taxon>
        <taxon>Ixodinae</taxon>
        <taxon>Ixodes</taxon>
    </lineage>
</organism>
<protein>
    <submittedName>
        <fullName evidence="1">Uncharacterized protein</fullName>
    </submittedName>
</protein>
<feature type="non-terminal residue" evidence="1">
    <location>
        <position position="1"/>
    </location>
</feature>
<name>A0AC60QRJ1_IXOPE</name>
<comment type="caution">
    <text evidence="1">The sequence shown here is derived from an EMBL/GenBank/DDBJ whole genome shotgun (WGS) entry which is preliminary data.</text>
</comment>
<dbReference type="Proteomes" id="UP000805193">
    <property type="component" value="Unassembled WGS sequence"/>
</dbReference>